<dbReference type="Gene3D" id="1.10.1240.50">
    <property type="match status" value="1"/>
</dbReference>
<proteinExistence type="predicted"/>
<sequence length="1290" mass="144183">MPTLHLGASANALERRGFQTRIGDRNRSAQVFNARVKAVGELERPRHDPVPEKTQPRPRSLSEIRMGMAAFVGNFASHKKNVEEAERRKKERRQQEEKRRQEAFARVMAMKKRVPEDRLSSNVDMAYAGYFSAWRQETAPPWTADTLRQADAYIAARLIAEGRDLTKITAALEKHSPAAALLTEAAYAENLVARTAERPDVQEQRKEAQERKQERERQRQEQKTRRRGRAADAVGISARRFGRGWGVSFREPDFRRGVLPVALRAQVATEEARLAEMKSKTWGLTLGDDGKMARIVLPDGTDFDTETPWTWKDAGRGLPGHNPAIGGQVKGGAPMTQSRNIDLTPEEQAELAENMPQLLDAIEKGSPVAPAWLANWRSKRTVAEEAREQAAEIQKAVAAAVEAAGPEQVSLAQWCGFPTDMTRCSPFFPMRNNELGERRFLRNYIITSANWGEIRYTGPQLSIYEEDSLMALLAVLDGKSQYRKDGFVCDLPEKFNRELGGFDDVPVVFKDPEDAPIETRKTYTYKGPALPLLRILYGQRTPSKKDYVRLVDSLKLMTVAGCDLSISTGKTKTGKRRAPRITQMSAMLAGVHWDDKKKELTATINPFFYETYLAGRVTLMDVAKRMSLKGLNAKALYRFVQSQRQNPVFVGHFLTLADALNMDREQPAKKIRQLLKAAINELIRQGVLMKKSGFVDADIIKLNRAEDALPQKEKKNELTDEERALYGLMVLAEENTKLAKTTLEALPRELTATLAPVLEDVSKSVADAKTAFVALPDVVQEAEQRMRSASLHAALVGAGVCLSVSLIFGVVFYLWHSGMQEEQATLAAALKSLKAQVATEEARLAEMKSKTWGLTLGDDGKNRFIVLPDGTDFDTETPWTWKDAGRGLPGHNPAIGGQVKGGAPMTQSRNIDLTPEEQAELAENMPQLLDAIEKGSPVAPAWLANWRSKRTVAEEAREQAAEIQKAVAAAVEAAGPEQVSLAQWCGFPTDMTRCSPFFPMRNNELGERRFLRNYIITSANWGEIRYTGPQLSIYEEDSLMALLAVLDGKSQYRKDGFVCDLPEKFNRELGGFDDVPVVFKDPEDAPIETRKTYTYKGPALPLLRILYGQRTPSKKDYVRLVDSLKLMTVAGCDLSISTGKTKTGKRRAPRITQMSAMLAGVHWDDKKKELTATINPFFYETYLAGRVTLMDVAKRMSLKGLNAKALYRFVQSQRQNPVFVGHFLTLADALNMDREQPAKKIRQLLKAAINELIRQGVLMKKSGFVDADIIKLNRAEDALPQKEKKKSTNN</sequence>
<dbReference type="EMBL" id="KL367719">
    <property type="protein sequence ID" value="KFD59889.1"/>
    <property type="molecule type" value="Genomic_DNA"/>
</dbReference>
<gene>
    <name evidence="2" type="ORF">M514_27937</name>
</gene>
<feature type="region of interest" description="Disordered" evidence="1">
    <location>
        <begin position="197"/>
        <end position="232"/>
    </location>
</feature>
<protein>
    <submittedName>
        <fullName evidence="2">Uncharacterized protein</fullName>
    </submittedName>
</protein>
<evidence type="ECO:0000256" key="1">
    <source>
        <dbReference type="SAM" id="MobiDB-lite"/>
    </source>
</evidence>
<dbReference type="Proteomes" id="UP000030758">
    <property type="component" value="Unassembled WGS sequence"/>
</dbReference>
<reference evidence="2" key="1">
    <citation type="journal article" date="2014" name="Nat. Genet.">
        <title>Genome and transcriptome of the porcine whipworm Trichuris suis.</title>
        <authorList>
            <person name="Jex A.R."/>
            <person name="Nejsum P."/>
            <person name="Schwarz E.M."/>
            <person name="Hu L."/>
            <person name="Young N.D."/>
            <person name="Hall R.S."/>
            <person name="Korhonen P.K."/>
            <person name="Liao S."/>
            <person name="Thamsborg S."/>
            <person name="Xia J."/>
            <person name="Xu P."/>
            <person name="Wang S."/>
            <person name="Scheerlinck J.P."/>
            <person name="Hofmann A."/>
            <person name="Sternberg P.W."/>
            <person name="Wang J."/>
            <person name="Gasser R.B."/>
        </authorList>
    </citation>
    <scope>NUCLEOTIDE SEQUENCE [LARGE SCALE GENOMIC DNA]</scope>
    <source>
        <strain evidence="2">DCEP-RM93F</strain>
    </source>
</reference>
<name>A0A085MRP3_9BILA</name>
<feature type="compositionally biased region" description="Basic and acidic residues" evidence="1">
    <location>
        <begin position="197"/>
        <end position="223"/>
    </location>
</feature>
<accession>A0A085MRP3</accession>
<feature type="region of interest" description="Disordered" evidence="1">
    <location>
        <begin position="81"/>
        <end position="101"/>
    </location>
</feature>
<evidence type="ECO:0000313" key="2">
    <source>
        <dbReference type="EMBL" id="KFD59889.1"/>
    </source>
</evidence>
<organism evidence="2">
    <name type="scientific">Trichuris suis</name>
    <name type="common">pig whipworm</name>
    <dbReference type="NCBI Taxonomy" id="68888"/>
    <lineage>
        <taxon>Eukaryota</taxon>
        <taxon>Metazoa</taxon>
        <taxon>Ecdysozoa</taxon>
        <taxon>Nematoda</taxon>
        <taxon>Enoplea</taxon>
        <taxon>Dorylaimia</taxon>
        <taxon>Trichinellida</taxon>
        <taxon>Trichuridae</taxon>
        <taxon>Trichuris</taxon>
    </lineage>
</organism>